<sequence length="238" mass="27491">MYKLPTRPSRLALIALLFVSLYGFGQLPTADTWFMHTMGGDLRKATFSKDAVLFEYVGREGDPKMTEKMSVEKRLDNNLILVKSEKKSNKYILFQLAEAEDGSRLDIIPVEMGNEAKALAANNENHAVAEWKSLMAQSWYSPAQIEQLEKAPGLDEVSREDLMTSLQWRDELAQKLEAYFEANPDANQFIVYRFIDGFRNRKLVELGYNPFKRVVFNFEEKFKDDPELIKLLTEEVKF</sequence>
<dbReference type="OrthoDB" id="1444204at2"/>
<evidence type="ECO:0000313" key="1">
    <source>
        <dbReference type="EMBL" id="PCE66655.1"/>
    </source>
</evidence>
<accession>A0A2A4GFV5</accession>
<dbReference type="EMBL" id="NBWU01000001">
    <property type="protein sequence ID" value="PCE66655.1"/>
    <property type="molecule type" value="Genomic_DNA"/>
</dbReference>
<evidence type="ECO:0000313" key="2">
    <source>
        <dbReference type="Proteomes" id="UP000219559"/>
    </source>
</evidence>
<organism evidence="1 2">
    <name type="scientific">Sediminicola luteus</name>
    <dbReference type="NCBI Taxonomy" id="319238"/>
    <lineage>
        <taxon>Bacteria</taxon>
        <taxon>Pseudomonadati</taxon>
        <taxon>Bacteroidota</taxon>
        <taxon>Flavobacteriia</taxon>
        <taxon>Flavobacteriales</taxon>
        <taxon>Flavobacteriaceae</taxon>
        <taxon>Sediminicola</taxon>
    </lineage>
</organism>
<proteinExistence type="predicted"/>
<dbReference type="Proteomes" id="UP000219559">
    <property type="component" value="Unassembled WGS sequence"/>
</dbReference>
<gene>
    <name evidence="1" type="ORF">B7P33_05000</name>
</gene>
<protein>
    <submittedName>
        <fullName evidence="1">Uncharacterized protein</fullName>
    </submittedName>
</protein>
<reference evidence="1 2" key="1">
    <citation type="submission" date="2017-04" db="EMBL/GenBank/DDBJ databases">
        <title>A new member of the family Flavobacteriaceae isolated from ascidians.</title>
        <authorList>
            <person name="Chen L."/>
        </authorList>
    </citation>
    <scope>NUCLEOTIDE SEQUENCE [LARGE SCALE GENOMIC DNA]</scope>
    <source>
        <strain evidence="1 2">HQA918</strain>
    </source>
</reference>
<name>A0A2A4GFV5_9FLAO</name>
<dbReference type="AlphaFoldDB" id="A0A2A4GFV5"/>
<dbReference type="RefSeq" id="WP_097442176.1">
    <property type="nucleotide sequence ID" value="NZ_NBWU01000001.1"/>
</dbReference>
<keyword evidence="2" id="KW-1185">Reference proteome</keyword>
<comment type="caution">
    <text evidence="1">The sequence shown here is derived from an EMBL/GenBank/DDBJ whole genome shotgun (WGS) entry which is preliminary data.</text>
</comment>